<dbReference type="OrthoDB" id="9800519at2"/>
<reference evidence="1 2" key="1">
    <citation type="submission" date="2018-01" db="EMBL/GenBank/DDBJ databases">
        <title>Draft Genome Sequence of Komagataeibacter maltaceti LMG 1529, a Vinegar Producing Acetic Acid Bacterium Isolated from Malt Vinegar Brewery Acetifiers.</title>
        <authorList>
            <person name="Zhang Q."/>
            <person name="Hollensteiner J."/>
            <person name="Poehlein A."/>
            <person name="Daniel R."/>
        </authorList>
    </citation>
    <scope>NUCLEOTIDE SEQUENCE [LARGE SCALE GENOMIC DNA]</scope>
    <source>
        <strain evidence="1 2">LMG 1529</strain>
    </source>
</reference>
<dbReference type="Pfam" id="PF02082">
    <property type="entry name" value="Rrf2"/>
    <property type="match status" value="1"/>
</dbReference>
<dbReference type="EMBL" id="POTC01000005">
    <property type="protein sequence ID" value="POF63641.1"/>
    <property type="molecule type" value="Genomic_DNA"/>
</dbReference>
<dbReference type="PANTHER" id="PTHR33221">
    <property type="entry name" value="WINGED HELIX-TURN-HELIX TRANSCRIPTIONAL REGULATOR, RRF2 FAMILY"/>
    <property type="match status" value="1"/>
</dbReference>
<dbReference type="InterPro" id="IPR030489">
    <property type="entry name" value="TR_Rrf2-type_CS"/>
</dbReference>
<accession>A0A2S3W449</accession>
<keyword evidence="2" id="KW-1185">Reference proteome</keyword>
<evidence type="ECO:0000313" key="2">
    <source>
        <dbReference type="Proteomes" id="UP000237344"/>
    </source>
</evidence>
<dbReference type="SUPFAM" id="SSF46785">
    <property type="entry name" value="Winged helix' DNA-binding domain"/>
    <property type="match status" value="1"/>
</dbReference>
<evidence type="ECO:0000313" key="1">
    <source>
        <dbReference type="EMBL" id="POF63641.1"/>
    </source>
</evidence>
<dbReference type="PROSITE" id="PS01332">
    <property type="entry name" value="HTH_RRF2_1"/>
    <property type="match status" value="1"/>
</dbReference>
<sequence>MLLRCDRTMIAILIMLDVAFHAGRNGTVSAADIAERANLARRGIEPLLQTLSRSGLLESIRGPRGGYRLGRPRRDILLSDVLDVVTADESTDGGPTGQLFEKVIEPCWKELDGMVEEQCRSLTLDDLVKRAEHSGMRRPLPEPITFSI</sequence>
<dbReference type="AlphaFoldDB" id="A0A2S3W449"/>
<protein>
    <recommendedName>
        <fullName evidence="3">Rrf2 family transcriptional regulator</fullName>
    </recommendedName>
</protein>
<dbReference type="GO" id="GO:0003700">
    <property type="term" value="F:DNA-binding transcription factor activity"/>
    <property type="evidence" value="ECO:0007669"/>
    <property type="project" value="TreeGrafter"/>
</dbReference>
<dbReference type="Gene3D" id="1.10.10.10">
    <property type="entry name" value="Winged helix-like DNA-binding domain superfamily/Winged helix DNA-binding domain"/>
    <property type="match status" value="1"/>
</dbReference>
<comment type="caution">
    <text evidence="1">The sequence shown here is derived from an EMBL/GenBank/DDBJ whole genome shotgun (WGS) entry which is preliminary data.</text>
</comment>
<dbReference type="PANTHER" id="PTHR33221:SF16">
    <property type="entry name" value="HTH-TYPE TRANSCRIPTIONAL REGULATOR SLR0846-RELATED"/>
    <property type="match status" value="1"/>
</dbReference>
<dbReference type="GO" id="GO:0005829">
    <property type="term" value="C:cytosol"/>
    <property type="evidence" value="ECO:0007669"/>
    <property type="project" value="TreeGrafter"/>
</dbReference>
<dbReference type="InterPro" id="IPR036390">
    <property type="entry name" value="WH_DNA-bd_sf"/>
</dbReference>
<organism evidence="1 2">
    <name type="scientific">Novacetimonas maltaceti</name>
    <dbReference type="NCBI Taxonomy" id="1203393"/>
    <lineage>
        <taxon>Bacteria</taxon>
        <taxon>Pseudomonadati</taxon>
        <taxon>Pseudomonadota</taxon>
        <taxon>Alphaproteobacteria</taxon>
        <taxon>Acetobacterales</taxon>
        <taxon>Acetobacteraceae</taxon>
        <taxon>Novacetimonas</taxon>
    </lineage>
</organism>
<evidence type="ECO:0008006" key="3">
    <source>
        <dbReference type="Google" id="ProtNLM"/>
    </source>
</evidence>
<dbReference type="InterPro" id="IPR036388">
    <property type="entry name" value="WH-like_DNA-bd_sf"/>
</dbReference>
<proteinExistence type="predicted"/>
<dbReference type="RefSeq" id="WP_110094294.1">
    <property type="nucleotide sequence ID" value="NZ_NKUE01000004.1"/>
</dbReference>
<name>A0A2S3W449_9PROT</name>
<gene>
    <name evidence="1" type="ORF">KMAL_06070</name>
</gene>
<dbReference type="InterPro" id="IPR000944">
    <property type="entry name" value="Tscrpt_reg_Rrf2"/>
</dbReference>
<dbReference type="Proteomes" id="UP000237344">
    <property type="component" value="Unassembled WGS sequence"/>
</dbReference>
<dbReference type="PROSITE" id="PS51197">
    <property type="entry name" value="HTH_RRF2_2"/>
    <property type="match status" value="1"/>
</dbReference>